<comment type="pathway">
    <text evidence="3">Cell wall biogenesis; peptidoglycan biosynthesis.</text>
</comment>
<evidence type="ECO:0000256" key="8">
    <source>
        <dbReference type="ARBA" id="ARBA00022475"/>
    </source>
</evidence>
<evidence type="ECO:0000256" key="6">
    <source>
        <dbReference type="ARBA" id="ARBA00012448"/>
    </source>
</evidence>
<dbReference type="Pfam" id="PF00912">
    <property type="entry name" value="Transgly"/>
    <property type="match status" value="1"/>
</dbReference>
<keyword evidence="21" id="KW-0511">Multifunctional enzyme</keyword>
<evidence type="ECO:0000256" key="19">
    <source>
        <dbReference type="ARBA" id="ARBA00023136"/>
    </source>
</evidence>
<evidence type="ECO:0000256" key="11">
    <source>
        <dbReference type="ARBA" id="ARBA00022676"/>
    </source>
</evidence>
<comment type="subcellular location">
    <subcellularLocation>
        <location evidence="2">Cell membrane</location>
        <topology evidence="2">Single-pass type II membrane protein</topology>
    </subcellularLocation>
</comment>
<dbReference type="GO" id="GO:0071555">
    <property type="term" value="P:cell wall organization"/>
    <property type="evidence" value="ECO:0007669"/>
    <property type="project" value="UniProtKB-KW"/>
</dbReference>
<dbReference type="SUPFAM" id="SSF56601">
    <property type="entry name" value="beta-lactamase/transpeptidase-like"/>
    <property type="match status" value="1"/>
</dbReference>
<dbReference type="GO" id="GO:0006508">
    <property type="term" value="P:proteolysis"/>
    <property type="evidence" value="ECO:0007669"/>
    <property type="project" value="UniProtKB-KW"/>
</dbReference>
<evidence type="ECO:0000256" key="7">
    <source>
        <dbReference type="ARBA" id="ARBA00018638"/>
    </source>
</evidence>
<dbReference type="GO" id="GO:0008658">
    <property type="term" value="F:penicillin binding"/>
    <property type="evidence" value="ECO:0007669"/>
    <property type="project" value="InterPro"/>
</dbReference>
<evidence type="ECO:0000256" key="17">
    <source>
        <dbReference type="ARBA" id="ARBA00022984"/>
    </source>
</evidence>
<evidence type="ECO:0000256" key="21">
    <source>
        <dbReference type="ARBA" id="ARBA00023268"/>
    </source>
</evidence>
<dbReference type="HOGENOM" id="CLU_006354_2_7_9"/>
<evidence type="ECO:0000256" key="4">
    <source>
        <dbReference type="ARBA" id="ARBA00007090"/>
    </source>
</evidence>
<keyword evidence="22" id="KW-0961">Cell wall biogenesis/degradation</keyword>
<dbReference type="PANTHER" id="PTHR32282:SF11">
    <property type="entry name" value="PENICILLIN-BINDING PROTEIN 1B"/>
    <property type="match status" value="1"/>
</dbReference>
<proteinExistence type="inferred from homology"/>
<dbReference type="Gene3D" id="1.10.3810.10">
    <property type="entry name" value="Biosynthetic peptidoglycan transglycosylase-like"/>
    <property type="match status" value="1"/>
</dbReference>
<evidence type="ECO:0000256" key="18">
    <source>
        <dbReference type="ARBA" id="ARBA00022989"/>
    </source>
</evidence>
<evidence type="ECO:0000256" key="9">
    <source>
        <dbReference type="ARBA" id="ARBA00022645"/>
    </source>
</evidence>
<dbReference type="AlphaFoldDB" id="G8TVF8"/>
<keyword evidence="14" id="KW-0378">Hydrolase</keyword>
<keyword evidence="13" id="KW-0812">Transmembrane</keyword>
<keyword evidence="17" id="KW-0573">Peptidoglycan synthesis</keyword>
<evidence type="ECO:0000256" key="20">
    <source>
        <dbReference type="ARBA" id="ARBA00023251"/>
    </source>
</evidence>
<dbReference type="GO" id="GO:0008360">
    <property type="term" value="P:regulation of cell shape"/>
    <property type="evidence" value="ECO:0007669"/>
    <property type="project" value="UniProtKB-KW"/>
</dbReference>
<dbReference type="GO" id="GO:0009252">
    <property type="term" value="P:peptidoglycan biosynthetic process"/>
    <property type="evidence" value="ECO:0007669"/>
    <property type="project" value="UniProtKB-UniPathway"/>
</dbReference>
<evidence type="ECO:0000256" key="23">
    <source>
        <dbReference type="ARBA" id="ARBA00034000"/>
    </source>
</evidence>
<dbReference type="Proteomes" id="UP000005439">
    <property type="component" value="Chromosome"/>
</dbReference>
<organism evidence="29 30">
    <name type="scientific">Sulfobacillus acidophilus (strain ATCC 700253 / DSM 10332 / NAL)</name>
    <dbReference type="NCBI Taxonomy" id="679936"/>
    <lineage>
        <taxon>Bacteria</taxon>
        <taxon>Bacillati</taxon>
        <taxon>Bacillota</taxon>
        <taxon>Clostridia</taxon>
        <taxon>Eubacteriales</taxon>
        <taxon>Clostridiales Family XVII. Incertae Sedis</taxon>
        <taxon>Sulfobacillus</taxon>
    </lineage>
</organism>
<dbReference type="Pfam" id="PF00905">
    <property type="entry name" value="Transpeptidase"/>
    <property type="match status" value="1"/>
</dbReference>
<comment type="pathway">
    <text evidence="26">Glycan biosynthesis.</text>
</comment>
<reference evidence="30" key="1">
    <citation type="submission" date="2011-12" db="EMBL/GenBank/DDBJ databases">
        <title>The complete genome of chromosome of Sulfobacillus acidophilus DSM 10332.</title>
        <authorList>
            <person name="Lucas S."/>
            <person name="Han J."/>
            <person name="Lapidus A."/>
            <person name="Bruce D."/>
            <person name="Goodwin L."/>
            <person name="Pitluck S."/>
            <person name="Peters L."/>
            <person name="Kyrpides N."/>
            <person name="Mavromatis K."/>
            <person name="Ivanova N."/>
            <person name="Mikhailova N."/>
            <person name="Chertkov O."/>
            <person name="Saunders E."/>
            <person name="Detter J.C."/>
            <person name="Tapia R."/>
            <person name="Han C."/>
            <person name="Land M."/>
            <person name="Hauser L."/>
            <person name="Markowitz V."/>
            <person name="Cheng J.-F."/>
            <person name="Hugenholtz P."/>
            <person name="Woyke T."/>
            <person name="Wu D."/>
            <person name="Pukall R."/>
            <person name="Gehrich-Schroeter G."/>
            <person name="Schneider S."/>
            <person name="Klenk H.-P."/>
            <person name="Eisen J.A."/>
        </authorList>
    </citation>
    <scope>NUCLEOTIDE SEQUENCE [LARGE SCALE GENOMIC DNA]</scope>
    <source>
        <strain evidence="30">ATCC 700253 / DSM 10332 / NAL</strain>
    </source>
</reference>
<evidence type="ECO:0000256" key="15">
    <source>
        <dbReference type="ARBA" id="ARBA00022960"/>
    </source>
</evidence>
<reference evidence="29 30" key="2">
    <citation type="journal article" date="2012" name="Stand. Genomic Sci.">
        <title>Complete genome sequence of the moderately thermophilic mineral-sulfide-oxidizing firmicute Sulfobacillus acidophilus type strain (NAL(T)).</title>
        <authorList>
            <person name="Anderson I."/>
            <person name="Chertkov O."/>
            <person name="Chen A."/>
            <person name="Saunders E."/>
            <person name="Lapidus A."/>
            <person name="Nolan M."/>
            <person name="Lucas S."/>
            <person name="Hammon N."/>
            <person name="Deshpande S."/>
            <person name="Cheng J.F."/>
            <person name="Han C."/>
            <person name="Tapia R."/>
            <person name="Goodwin L.A."/>
            <person name="Pitluck S."/>
            <person name="Liolios K."/>
            <person name="Pagani I."/>
            <person name="Ivanova N."/>
            <person name="Mikhailova N."/>
            <person name="Pati A."/>
            <person name="Palaniappan K."/>
            <person name="Land M."/>
            <person name="Pan C."/>
            <person name="Rohde M."/>
            <person name="Pukall R."/>
            <person name="Goker M."/>
            <person name="Detter J.C."/>
            <person name="Woyke T."/>
            <person name="Bristow J."/>
            <person name="Eisen J.A."/>
            <person name="Markowitz V."/>
            <person name="Hugenholtz P."/>
            <person name="Kyrpides N.C."/>
            <person name="Klenk H.P."/>
            <person name="Mavromatis K."/>
        </authorList>
    </citation>
    <scope>NUCLEOTIDE SEQUENCE [LARGE SCALE GENOMIC DNA]</scope>
    <source>
        <strain evidence="30">ATCC 700253 / DSM 10332 / NAL</strain>
    </source>
</reference>
<evidence type="ECO:0000313" key="29">
    <source>
        <dbReference type="EMBL" id="AEW05877.1"/>
    </source>
</evidence>
<evidence type="ECO:0000256" key="16">
    <source>
        <dbReference type="ARBA" id="ARBA00022968"/>
    </source>
</evidence>
<evidence type="ECO:0000256" key="14">
    <source>
        <dbReference type="ARBA" id="ARBA00022801"/>
    </source>
</evidence>
<keyword evidence="8" id="KW-1003">Cell membrane</keyword>
<dbReference type="EC" id="3.4.16.4" evidence="6"/>
<gene>
    <name evidence="29" type="ordered locus">Sulac_2414</name>
</gene>
<dbReference type="InterPro" id="IPR012338">
    <property type="entry name" value="Beta-lactam/transpept-like"/>
</dbReference>
<keyword evidence="11 29" id="KW-0328">Glycosyltransferase</keyword>
<evidence type="ECO:0000256" key="22">
    <source>
        <dbReference type="ARBA" id="ARBA00023316"/>
    </source>
</evidence>
<evidence type="ECO:0000256" key="25">
    <source>
        <dbReference type="ARBA" id="ARBA00049902"/>
    </source>
</evidence>
<keyword evidence="18" id="KW-1133">Transmembrane helix</keyword>
<evidence type="ECO:0000259" key="28">
    <source>
        <dbReference type="Pfam" id="PF00912"/>
    </source>
</evidence>
<feature type="domain" description="Glycosyl transferase family 51" evidence="28">
    <location>
        <begin position="72"/>
        <end position="245"/>
    </location>
</feature>
<comment type="similarity">
    <text evidence="4">In the C-terminal section; belongs to the transpeptidase family.</text>
</comment>
<comment type="function">
    <text evidence="1">Cell wall formation. Synthesis of cross-linked peptidoglycan from the lipid intermediates. The enzyme has a penicillin-insensitive transglycosylase N-terminal domain (formation of linear glycan strands) and a penicillin-sensitive transpeptidase C-terminal domain (cross-linking of the peptide subunits).</text>
</comment>
<evidence type="ECO:0000256" key="2">
    <source>
        <dbReference type="ARBA" id="ARBA00004401"/>
    </source>
</evidence>
<keyword evidence="15" id="KW-0133">Cell shape</keyword>
<evidence type="ECO:0000256" key="3">
    <source>
        <dbReference type="ARBA" id="ARBA00004752"/>
    </source>
</evidence>
<dbReference type="GO" id="GO:0009002">
    <property type="term" value="F:serine-type D-Ala-D-Ala carboxypeptidase activity"/>
    <property type="evidence" value="ECO:0007669"/>
    <property type="project" value="UniProtKB-EC"/>
</dbReference>
<dbReference type="InterPro" id="IPR001460">
    <property type="entry name" value="PCN-bd_Tpept"/>
</dbReference>
<dbReference type="GO" id="GO:0030288">
    <property type="term" value="C:outer membrane-bounded periplasmic space"/>
    <property type="evidence" value="ECO:0007669"/>
    <property type="project" value="TreeGrafter"/>
</dbReference>
<evidence type="ECO:0000256" key="10">
    <source>
        <dbReference type="ARBA" id="ARBA00022670"/>
    </source>
</evidence>
<dbReference type="STRING" id="679936.Sulac_2414"/>
<evidence type="ECO:0000256" key="12">
    <source>
        <dbReference type="ARBA" id="ARBA00022679"/>
    </source>
</evidence>
<keyword evidence="10" id="KW-0645">Protease</keyword>
<evidence type="ECO:0000256" key="13">
    <source>
        <dbReference type="ARBA" id="ARBA00022692"/>
    </source>
</evidence>
<dbReference type="SUPFAM" id="SSF53955">
    <property type="entry name" value="Lysozyme-like"/>
    <property type="match status" value="1"/>
</dbReference>
<evidence type="ECO:0000259" key="27">
    <source>
        <dbReference type="Pfam" id="PF00905"/>
    </source>
</evidence>
<dbReference type="UniPathway" id="UPA00219"/>
<keyword evidence="20" id="KW-0046">Antibiotic resistance</keyword>
<dbReference type="FunFam" id="1.10.3810.10:FF:000001">
    <property type="entry name" value="Penicillin-binding protein 1A"/>
    <property type="match status" value="1"/>
</dbReference>
<dbReference type="EC" id="2.4.99.28" evidence="24"/>
<dbReference type="GO" id="GO:0005886">
    <property type="term" value="C:plasma membrane"/>
    <property type="evidence" value="ECO:0007669"/>
    <property type="project" value="UniProtKB-SubCell"/>
</dbReference>
<keyword evidence="16" id="KW-0735">Signal-anchor</keyword>
<dbReference type="GO" id="GO:0046677">
    <property type="term" value="P:response to antibiotic"/>
    <property type="evidence" value="ECO:0007669"/>
    <property type="project" value="UniProtKB-KW"/>
</dbReference>
<keyword evidence="9" id="KW-0121">Carboxypeptidase</keyword>
<feature type="domain" description="Penicillin-binding protein transpeptidase" evidence="27">
    <location>
        <begin position="344"/>
        <end position="593"/>
    </location>
</feature>
<dbReference type="KEGG" id="sap:Sulac_2414"/>
<keyword evidence="12 29" id="KW-0808">Transferase</keyword>
<evidence type="ECO:0000256" key="24">
    <source>
        <dbReference type="ARBA" id="ARBA00044770"/>
    </source>
</evidence>
<evidence type="ECO:0000256" key="1">
    <source>
        <dbReference type="ARBA" id="ARBA00002624"/>
    </source>
</evidence>
<dbReference type="Gene3D" id="3.40.710.10">
    <property type="entry name" value="DD-peptidase/beta-lactamase superfamily"/>
    <property type="match status" value="1"/>
</dbReference>
<comment type="catalytic activity">
    <reaction evidence="23">
        <text>Preferential cleavage: (Ac)2-L-Lys-D-Ala-|-D-Ala. Also transpeptidation of peptidyl-alanyl moieties that are N-acyl substituents of D-alanine.</text>
        <dbReference type="EC" id="3.4.16.4"/>
    </reaction>
</comment>
<accession>G8TVF8</accession>
<comment type="similarity">
    <text evidence="5">In the N-terminal section; belongs to the glycosyltransferase 51 family.</text>
</comment>
<name>G8TVF8_SULAD</name>
<keyword evidence="19" id="KW-0472">Membrane</keyword>
<dbReference type="PANTHER" id="PTHR32282">
    <property type="entry name" value="BINDING PROTEIN TRANSPEPTIDASE, PUTATIVE-RELATED"/>
    <property type="match status" value="1"/>
</dbReference>
<dbReference type="InterPro" id="IPR001264">
    <property type="entry name" value="Glyco_trans_51"/>
</dbReference>
<dbReference type="GO" id="GO:0008955">
    <property type="term" value="F:peptidoglycan glycosyltransferase activity"/>
    <property type="evidence" value="ECO:0007669"/>
    <property type="project" value="UniProtKB-EC"/>
</dbReference>
<comment type="catalytic activity">
    <reaction evidence="25">
        <text>[GlcNAc-(1-&gt;4)-Mur2Ac(oyl-L-Ala-gamma-D-Glu-L-Lys-D-Ala-D-Ala)](n)-di-trans,octa-cis-undecaprenyl diphosphate + beta-D-GlcNAc-(1-&gt;4)-Mur2Ac(oyl-L-Ala-gamma-D-Glu-L-Lys-D-Ala-D-Ala)-di-trans,octa-cis-undecaprenyl diphosphate = [GlcNAc-(1-&gt;4)-Mur2Ac(oyl-L-Ala-gamma-D-Glu-L-Lys-D-Ala-D-Ala)](n+1)-di-trans,octa-cis-undecaprenyl diphosphate + di-trans,octa-cis-undecaprenyl diphosphate + H(+)</text>
        <dbReference type="Rhea" id="RHEA:23708"/>
        <dbReference type="Rhea" id="RHEA-COMP:9602"/>
        <dbReference type="Rhea" id="RHEA-COMP:9603"/>
        <dbReference type="ChEBI" id="CHEBI:15378"/>
        <dbReference type="ChEBI" id="CHEBI:58405"/>
        <dbReference type="ChEBI" id="CHEBI:60033"/>
        <dbReference type="ChEBI" id="CHEBI:78435"/>
        <dbReference type="EC" id="2.4.99.28"/>
    </reaction>
</comment>
<sequence length="753" mass="83825">MRCPQCGRRGWWHRCPHRRARLKRIRGVLALAGLGLALLGVPLTRAWHTTNVTLPTLAPSPGAKIYDAEGHLILQLNSQPGVRPIPLTAIAPALPTALIAIEDHGFYHNHGFDLKSLVRAFWVDLTHRAPVEGASTITEQLAKNLYLSDQKTLGRKWQEFWLGLSLARHYTKAQILDAYLNQVYFGHGAYGIGEASRIYFDTSPRRLTLPEATLLAGLPQAPSRYDPWLHWSLARSRQREVLDAMVKYHDLTPAEAARVWQSPLHLRHPAFNPGNHYPDPWYVDLVIDDLLTHGFTVQDLYHQPLKIYTALRPRVYAIANRTVNQIMTREFGPARHTYADHQAAVVVENPANGHIWAVIGGRRHLAYEQANLALSAWRSTGSTIKPLLDYAPALARGYTPLSVLQDVPTYRGINGQSWWPANDDFLYRGYLTLEDALAISDNNVAVHLLNRIGIPYAAQFVRTRFGLQLPPHFRQSGLQAALGIDQNVWNMTLAYGALANQGVRLSPILVTRVVKGHRVIYRDPQHAVRALTPAEAYVLTQMLTRVLDPKPLTGIGPGAWPTGHALGIGRPAAGKTGTSTEEADAWFIGYEPQMVVGVWEGNRLGEWAQPYTETNQGPAYGATVAGPIWREIMIDVNRTLALTAEPFPRPAGVRWVAGVSRTSGALKGPYCPANEVAGAWMVTQTAPRHIGHSHVLVRIPLDHPNQEWQPGCGPYITRVALSPEPDWHPGVPKPWDARNWPPTTLCRPSVRIR</sequence>
<keyword evidence="30" id="KW-1185">Reference proteome</keyword>
<evidence type="ECO:0000256" key="5">
    <source>
        <dbReference type="ARBA" id="ARBA00007739"/>
    </source>
</evidence>
<dbReference type="InterPro" id="IPR036950">
    <property type="entry name" value="PBP_transglycosylase"/>
</dbReference>
<protein>
    <recommendedName>
        <fullName evidence="7">Penicillin-binding protein 1A</fullName>
        <ecNumber evidence="24">2.4.99.28</ecNumber>
        <ecNumber evidence="6">3.4.16.4</ecNumber>
    </recommendedName>
</protein>
<dbReference type="PATRIC" id="fig|679936.5.peg.2501"/>
<dbReference type="InterPro" id="IPR023346">
    <property type="entry name" value="Lysozyme-like_dom_sf"/>
</dbReference>
<evidence type="ECO:0000313" key="30">
    <source>
        <dbReference type="Proteomes" id="UP000005439"/>
    </source>
</evidence>
<evidence type="ECO:0000256" key="26">
    <source>
        <dbReference type="ARBA" id="ARBA00060592"/>
    </source>
</evidence>
<dbReference type="EMBL" id="CP003179">
    <property type="protein sequence ID" value="AEW05877.1"/>
    <property type="molecule type" value="Genomic_DNA"/>
</dbReference>
<dbReference type="InterPro" id="IPR050396">
    <property type="entry name" value="Glycosyltr_51/Transpeptidase"/>
</dbReference>